<organism evidence="2 3">
    <name type="scientific">Paenibacillus athensensis</name>
    <dbReference type="NCBI Taxonomy" id="1967502"/>
    <lineage>
        <taxon>Bacteria</taxon>
        <taxon>Bacillati</taxon>
        <taxon>Bacillota</taxon>
        <taxon>Bacilli</taxon>
        <taxon>Bacillales</taxon>
        <taxon>Paenibacillaceae</taxon>
        <taxon>Paenibacillus</taxon>
    </lineage>
</organism>
<reference evidence="2 3" key="1">
    <citation type="submission" date="2017-03" db="EMBL/GenBank/DDBJ databases">
        <title>Isolation of Levoglucosan Utilizing Bacteria.</title>
        <authorList>
            <person name="Arya A.S."/>
        </authorList>
    </citation>
    <scope>NUCLEOTIDE SEQUENCE [LARGE SCALE GENOMIC DNA]</scope>
    <source>
        <strain evidence="2 3">MEC069</strain>
    </source>
</reference>
<dbReference type="Proteomes" id="UP000298246">
    <property type="component" value="Unassembled WGS sequence"/>
</dbReference>
<keyword evidence="3" id="KW-1185">Reference proteome</keyword>
<gene>
    <name evidence="2" type="ORF">B5M42_07250</name>
</gene>
<evidence type="ECO:0000313" key="3">
    <source>
        <dbReference type="Proteomes" id="UP000298246"/>
    </source>
</evidence>
<sequence>MGTDDLHHKRKRQKEDGYDRSGANRRPKRERFLIVCEGEKTEPNYFRAFPVKTDVIDLDIQGEGKNTLSLVKEAVRLQEQAADRGTPYVQVWCVFDRDSFSKDQFNEAIALCERKRIRYAFTNEAFELWYLLHFAFVDTALSRDQYKDKLSEYLCQEYRKADPGIYALLAELGNQHLAIRWAKELRKFHFHRDGKHDPCMQNPSTTVHELVDILNQYLIDEE</sequence>
<dbReference type="InterPro" id="IPR025591">
    <property type="entry name" value="RloB"/>
</dbReference>
<dbReference type="OrthoDB" id="9796523at2"/>
<dbReference type="AlphaFoldDB" id="A0A4Y8Q6F9"/>
<dbReference type="RefSeq" id="WP_134751257.1">
    <property type="nucleotide sequence ID" value="NZ_MYFO02000005.1"/>
</dbReference>
<proteinExistence type="predicted"/>
<feature type="region of interest" description="Disordered" evidence="1">
    <location>
        <begin position="1"/>
        <end position="24"/>
    </location>
</feature>
<accession>A0A4Y8Q6F9</accession>
<protein>
    <recommendedName>
        <fullName evidence="4">Abortive phage resistance protein</fullName>
    </recommendedName>
</protein>
<name>A0A4Y8Q6F9_9BACL</name>
<evidence type="ECO:0000313" key="2">
    <source>
        <dbReference type="EMBL" id="TFE89253.1"/>
    </source>
</evidence>
<evidence type="ECO:0000256" key="1">
    <source>
        <dbReference type="SAM" id="MobiDB-lite"/>
    </source>
</evidence>
<feature type="compositionally biased region" description="Basic and acidic residues" evidence="1">
    <location>
        <begin position="1"/>
        <end position="19"/>
    </location>
</feature>
<dbReference type="Pfam" id="PF13707">
    <property type="entry name" value="RloB"/>
    <property type="match status" value="1"/>
</dbReference>
<evidence type="ECO:0008006" key="4">
    <source>
        <dbReference type="Google" id="ProtNLM"/>
    </source>
</evidence>
<comment type="caution">
    <text evidence="2">The sequence shown here is derived from an EMBL/GenBank/DDBJ whole genome shotgun (WGS) entry which is preliminary data.</text>
</comment>
<dbReference type="EMBL" id="MYFO01000007">
    <property type="protein sequence ID" value="TFE89253.1"/>
    <property type="molecule type" value="Genomic_DNA"/>
</dbReference>